<keyword evidence="9 16" id="KW-0547">Nucleotide-binding</keyword>
<comment type="caution">
    <text evidence="17">The sequence shown here is derived from an EMBL/GenBank/DDBJ whole genome shotgun (WGS) entry which is preliminary data.</text>
</comment>
<evidence type="ECO:0000256" key="14">
    <source>
        <dbReference type="ARBA" id="ARBA00038036"/>
    </source>
</evidence>
<sequence length="255" mass="27736">MMLAVDIGNTNIVLGVYRKRELLHHFRLSTARQSTVDEYGVMIHNLFQMSGISVKDVEGVIISSVVPPLVKTIVDMCIKYIGKDPLLVGPGIKTGLNLRYENPREIGADRIVNAVAAIEQYKCPLVVVDFGTATTFDCIDAGANYLGGAIVPGLGISTEALYQRASKLPRIELEKPKKVIGRNTVHAMQAGIIFGYAGQVEGIVKRIKIEMNAPELKVISTGGLASLIAGETDCIDEVNPMLTLEGLRIIYDRNQ</sequence>
<comment type="cofactor">
    <cofactor evidence="2">
        <name>K(+)</name>
        <dbReference type="ChEBI" id="CHEBI:29103"/>
    </cofactor>
</comment>
<evidence type="ECO:0000256" key="4">
    <source>
        <dbReference type="ARBA" id="ARBA00005225"/>
    </source>
</evidence>
<dbReference type="PANTHER" id="PTHR34265">
    <property type="entry name" value="TYPE III PANTOTHENATE KINASE"/>
    <property type="match status" value="1"/>
</dbReference>
<evidence type="ECO:0000256" key="7">
    <source>
        <dbReference type="ARBA" id="ARBA00022490"/>
    </source>
</evidence>
<reference evidence="17 18" key="1">
    <citation type="journal article" date="2015" name="Int. Biodeterior. Biodegradation">
        <title>Physiological and genetic screening methods for the isolation of methyl tert-butyl ether-degrading bacteria for bioremediation purposes.</title>
        <authorList>
            <person name="Guisado I.M."/>
            <person name="Purswani J."/>
            <person name="Gonzalez Lopez J."/>
            <person name="Pozo C."/>
        </authorList>
    </citation>
    <scope>NUCLEOTIDE SEQUENCE [LARGE SCALE GENOMIC DNA]</scope>
    <source>
        <strain evidence="17 18">SH7</strain>
    </source>
</reference>
<dbReference type="PANTHER" id="PTHR34265:SF1">
    <property type="entry name" value="TYPE III PANTOTHENATE KINASE"/>
    <property type="match status" value="1"/>
</dbReference>
<evidence type="ECO:0000256" key="1">
    <source>
        <dbReference type="ARBA" id="ARBA00001206"/>
    </source>
</evidence>
<protein>
    <recommendedName>
        <fullName evidence="15 16">Type III pantothenate kinase</fullName>
        <ecNumber evidence="6 16">2.7.1.33</ecNumber>
    </recommendedName>
    <alternativeName>
        <fullName evidence="16">PanK-III</fullName>
    </alternativeName>
    <alternativeName>
        <fullName evidence="16">Pantothenic acid kinase</fullName>
    </alternativeName>
</protein>
<accession>A0A0W1B5C2</accession>
<keyword evidence="16" id="KW-0479">Metal-binding</keyword>
<name>A0A0W1B5C2_9BACL</name>
<comment type="pathway">
    <text evidence="4 16">Cofactor biosynthesis; coenzyme A biosynthesis; CoA from (R)-pantothenate: step 1/5.</text>
</comment>
<dbReference type="NCBIfam" id="TIGR00671">
    <property type="entry name" value="baf"/>
    <property type="match status" value="1"/>
</dbReference>
<feature type="binding site" evidence="16">
    <location>
        <begin position="107"/>
        <end position="110"/>
    </location>
    <ligand>
        <name>substrate</name>
    </ligand>
</feature>
<keyword evidence="8 16" id="KW-0808">Transferase</keyword>
<feature type="active site" description="Proton acceptor" evidence="16">
    <location>
        <position position="109"/>
    </location>
</feature>
<dbReference type="GO" id="GO:0005737">
    <property type="term" value="C:cytoplasm"/>
    <property type="evidence" value="ECO:0007669"/>
    <property type="project" value="UniProtKB-SubCell"/>
</dbReference>
<feature type="binding site" evidence="16">
    <location>
        <position position="129"/>
    </location>
    <ligand>
        <name>K(+)</name>
        <dbReference type="ChEBI" id="CHEBI:29103"/>
    </ligand>
</feature>
<evidence type="ECO:0000256" key="13">
    <source>
        <dbReference type="ARBA" id="ARBA00022993"/>
    </source>
</evidence>
<dbReference type="GO" id="GO:0046872">
    <property type="term" value="F:metal ion binding"/>
    <property type="evidence" value="ECO:0007669"/>
    <property type="project" value="UniProtKB-KW"/>
</dbReference>
<dbReference type="Pfam" id="PF03309">
    <property type="entry name" value="Pan_kinase"/>
    <property type="match status" value="1"/>
</dbReference>
<dbReference type="NCBIfam" id="NF009848">
    <property type="entry name" value="PRK13318.1-6"/>
    <property type="match status" value="1"/>
</dbReference>
<dbReference type="GO" id="GO:0005524">
    <property type="term" value="F:ATP binding"/>
    <property type="evidence" value="ECO:0007669"/>
    <property type="project" value="UniProtKB-UniRule"/>
</dbReference>
<keyword evidence="7 16" id="KW-0963">Cytoplasm</keyword>
<keyword evidence="11 16" id="KW-0067">ATP-binding</keyword>
<keyword evidence="10 16" id="KW-0418">Kinase</keyword>
<dbReference type="CDD" id="cd24015">
    <property type="entry name" value="ASKHA_NBD_PanK-III"/>
    <property type="match status" value="1"/>
</dbReference>
<organism evidence="17 18">
    <name type="scientific">Paenibacillus etheri</name>
    <dbReference type="NCBI Taxonomy" id="1306852"/>
    <lineage>
        <taxon>Bacteria</taxon>
        <taxon>Bacillati</taxon>
        <taxon>Bacillota</taxon>
        <taxon>Bacilli</taxon>
        <taxon>Bacillales</taxon>
        <taxon>Paenibacillaceae</taxon>
        <taxon>Paenibacillus</taxon>
    </lineage>
</organism>
<feature type="binding site" evidence="16">
    <location>
        <position position="184"/>
    </location>
    <ligand>
        <name>substrate</name>
    </ligand>
</feature>
<evidence type="ECO:0000256" key="11">
    <source>
        <dbReference type="ARBA" id="ARBA00022840"/>
    </source>
</evidence>
<dbReference type="HAMAP" id="MF_01274">
    <property type="entry name" value="Pantothen_kinase_3"/>
    <property type="match status" value="1"/>
</dbReference>
<dbReference type="GO" id="GO:0004594">
    <property type="term" value="F:pantothenate kinase activity"/>
    <property type="evidence" value="ECO:0007669"/>
    <property type="project" value="UniProtKB-UniRule"/>
</dbReference>
<dbReference type="EC" id="2.7.1.33" evidence="6 16"/>
<gene>
    <name evidence="16" type="primary">coaX</name>
    <name evidence="17" type="ORF">UQ64_00260</name>
</gene>
<dbReference type="AlphaFoldDB" id="A0A0W1B5C2"/>
<dbReference type="GO" id="GO:0015937">
    <property type="term" value="P:coenzyme A biosynthetic process"/>
    <property type="evidence" value="ECO:0007669"/>
    <property type="project" value="UniProtKB-UniRule"/>
</dbReference>
<comment type="subcellular location">
    <subcellularLocation>
        <location evidence="3 16">Cytoplasm</location>
    </subcellularLocation>
</comment>
<dbReference type="InterPro" id="IPR043129">
    <property type="entry name" value="ATPase_NBD"/>
</dbReference>
<keyword evidence="13 16" id="KW-0173">Coenzyme A biosynthesis</keyword>
<dbReference type="SUPFAM" id="SSF53067">
    <property type="entry name" value="Actin-like ATPase domain"/>
    <property type="match status" value="2"/>
</dbReference>
<evidence type="ECO:0000256" key="15">
    <source>
        <dbReference type="ARBA" id="ARBA00040883"/>
    </source>
</evidence>
<dbReference type="NCBIfam" id="NF009855">
    <property type="entry name" value="PRK13321.1"/>
    <property type="match status" value="1"/>
</dbReference>
<evidence type="ECO:0000256" key="6">
    <source>
        <dbReference type="ARBA" id="ARBA00012102"/>
    </source>
</evidence>
<feature type="binding site" evidence="16">
    <location>
        <position position="132"/>
    </location>
    <ligand>
        <name>ATP</name>
        <dbReference type="ChEBI" id="CHEBI:30616"/>
    </ligand>
</feature>
<feature type="binding site" evidence="16">
    <location>
        <begin position="6"/>
        <end position="13"/>
    </location>
    <ligand>
        <name>ATP</name>
        <dbReference type="ChEBI" id="CHEBI:30616"/>
    </ligand>
</feature>
<comment type="catalytic activity">
    <reaction evidence="1 16">
        <text>(R)-pantothenate + ATP = (R)-4'-phosphopantothenate + ADP + H(+)</text>
        <dbReference type="Rhea" id="RHEA:16373"/>
        <dbReference type="ChEBI" id="CHEBI:10986"/>
        <dbReference type="ChEBI" id="CHEBI:15378"/>
        <dbReference type="ChEBI" id="CHEBI:29032"/>
        <dbReference type="ChEBI" id="CHEBI:30616"/>
        <dbReference type="ChEBI" id="CHEBI:456216"/>
        <dbReference type="EC" id="2.7.1.33"/>
    </reaction>
</comment>
<dbReference type="InterPro" id="IPR004619">
    <property type="entry name" value="Type_III_PanK"/>
</dbReference>
<dbReference type="Gene3D" id="3.30.420.40">
    <property type="match status" value="2"/>
</dbReference>
<comment type="similarity">
    <text evidence="14 16">Belongs to the type III pantothenate kinase family.</text>
</comment>
<evidence type="ECO:0000256" key="3">
    <source>
        <dbReference type="ARBA" id="ARBA00004496"/>
    </source>
</evidence>
<dbReference type="NCBIfam" id="NF009847">
    <property type="entry name" value="PRK13318.1-5"/>
    <property type="match status" value="1"/>
</dbReference>
<evidence type="ECO:0000256" key="2">
    <source>
        <dbReference type="ARBA" id="ARBA00001958"/>
    </source>
</evidence>
<evidence type="ECO:0000313" key="18">
    <source>
        <dbReference type="Proteomes" id="UP000054709"/>
    </source>
</evidence>
<dbReference type="EMBL" id="LCZJ02000001">
    <property type="protein sequence ID" value="KTD88761.1"/>
    <property type="molecule type" value="Genomic_DNA"/>
</dbReference>
<comment type="subunit">
    <text evidence="5 16">Homodimer.</text>
</comment>
<comment type="cofactor">
    <cofactor evidence="16">
        <name>NH4(+)</name>
        <dbReference type="ChEBI" id="CHEBI:28938"/>
    </cofactor>
    <cofactor evidence="16">
        <name>K(+)</name>
        <dbReference type="ChEBI" id="CHEBI:29103"/>
    </cofactor>
    <text evidence="16">A monovalent cation. Ammonium or potassium.</text>
</comment>
<evidence type="ECO:0000256" key="16">
    <source>
        <dbReference type="HAMAP-Rule" id="MF_01274"/>
    </source>
</evidence>
<comment type="function">
    <text evidence="16">Catalyzes the phosphorylation of pantothenate (Pan), the first step in CoA biosynthesis.</text>
</comment>
<evidence type="ECO:0000313" key="17">
    <source>
        <dbReference type="EMBL" id="KTD88761.1"/>
    </source>
</evidence>
<proteinExistence type="inferred from homology"/>
<dbReference type="Proteomes" id="UP000054709">
    <property type="component" value="Unassembled WGS sequence"/>
</dbReference>
<evidence type="ECO:0000256" key="12">
    <source>
        <dbReference type="ARBA" id="ARBA00022958"/>
    </source>
</evidence>
<dbReference type="RefSeq" id="WP_060621463.1">
    <property type="nucleotide sequence ID" value="NZ_LCZJ02000001.1"/>
</dbReference>
<feature type="binding site" evidence="16">
    <location>
        <position position="100"/>
    </location>
    <ligand>
        <name>substrate</name>
    </ligand>
</feature>
<evidence type="ECO:0000256" key="9">
    <source>
        <dbReference type="ARBA" id="ARBA00022741"/>
    </source>
</evidence>
<dbReference type="OrthoDB" id="9804707at2"/>
<dbReference type="UniPathway" id="UPA00241">
    <property type="reaction ID" value="UER00352"/>
</dbReference>
<keyword evidence="18" id="KW-1185">Reference proteome</keyword>
<keyword evidence="12 16" id="KW-0630">Potassium</keyword>
<evidence type="ECO:0000256" key="10">
    <source>
        <dbReference type="ARBA" id="ARBA00022777"/>
    </source>
</evidence>
<evidence type="ECO:0000256" key="8">
    <source>
        <dbReference type="ARBA" id="ARBA00022679"/>
    </source>
</evidence>
<evidence type="ECO:0000256" key="5">
    <source>
        <dbReference type="ARBA" id="ARBA00011738"/>
    </source>
</evidence>